<comment type="caution">
    <text evidence="12">The sequence shown here is derived from an EMBL/GenBank/DDBJ whole genome shotgun (WGS) entry which is preliminary data.</text>
</comment>
<accession>A0A8H6S1K4</accession>
<keyword evidence="5 9" id="KW-0479">Metal-binding</keyword>
<dbReference type="CDD" id="cd03124">
    <property type="entry name" value="alpha_CA_prokaryotic_like"/>
    <property type="match status" value="1"/>
</dbReference>
<sequence>MLAQLLASSLAITYASANCLHGTSFMPRAEGEVQVSKFGYTGLQGPLNWAALDPANRACRLSSVQSPIVLDDAVPKATEKPKIEIEALEEAEFENLGTTLEVVIAEGKGKTTFAGKEFALKQFHLHTPSEHRINDEYFPLEMHMVHQAQDGGIAVIAIPFQLDEEGGTTELLTAATENLQDVATPGTATTTGALDFATLVAAVEAGPLFQYTGSLTTPPCAEGLTFLVLEQPLPLDIKTYNALKRVIKFNARYTQNTLGQPNFLALATDLSVREDGLKAPQQAAQANATAPGVTRTRTRTGNGKHGHRH</sequence>
<evidence type="ECO:0000256" key="1">
    <source>
        <dbReference type="ARBA" id="ARBA00001947"/>
    </source>
</evidence>
<dbReference type="InterPro" id="IPR001148">
    <property type="entry name" value="CA_dom"/>
</dbReference>
<dbReference type="PROSITE" id="PS51144">
    <property type="entry name" value="ALPHA_CA_2"/>
    <property type="match status" value="1"/>
</dbReference>
<evidence type="ECO:0000256" key="10">
    <source>
        <dbReference type="SAM" id="MobiDB-lite"/>
    </source>
</evidence>
<comment type="similarity">
    <text evidence="3 9">Belongs to the alpha-carbonic anhydrase family.</text>
</comment>
<evidence type="ECO:0000256" key="7">
    <source>
        <dbReference type="ARBA" id="ARBA00023239"/>
    </source>
</evidence>
<evidence type="ECO:0000256" key="9">
    <source>
        <dbReference type="RuleBase" id="RU367011"/>
    </source>
</evidence>
<keyword evidence="6 9" id="KW-0862">Zinc</keyword>
<keyword evidence="9" id="KW-0732">Signal</keyword>
<evidence type="ECO:0000313" key="12">
    <source>
        <dbReference type="EMBL" id="KAF7290172.1"/>
    </source>
</evidence>
<organism evidence="12 13">
    <name type="scientific">Mycena indigotica</name>
    <dbReference type="NCBI Taxonomy" id="2126181"/>
    <lineage>
        <taxon>Eukaryota</taxon>
        <taxon>Fungi</taxon>
        <taxon>Dikarya</taxon>
        <taxon>Basidiomycota</taxon>
        <taxon>Agaricomycotina</taxon>
        <taxon>Agaricomycetes</taxon>
        <taxon>Agaricomycetidae</taxon>
        <taxon>Agaricales</taxon>
        <taxon>Marasmiineae</taxon>
        <taxon>Mycenaceae</taxon>
        <taxon>Mycena</taxon>
    </lineage>
</organism>
<dbReference type="InterPro" id="IPR023561">
    <property type="entry name" value="Carbonic_anhydrase_a-class"/>
</dbReference>
<dbReference type="SMART" id="SM01057">
    <property type="entry name" value="Carb_anhydrase"/>
    <property type="match status" value="1"/>
</dbReference>
<feature type="domain" description="Alpha-carbonic anhydrase" evidence="11">
    <location>
        <begin position="36"/>
        <end position="276"/>
    </location>
</feature>
<comment type="cofactor">
    <cofactor evidence="1 9">
        <name>Zn(2+)</name>
        <dbReference type="ChEBI" id="CHEBI:29105"/>
    </cofactor>
</comment>
<dbReference type="RefSeq" id="XP_037213750.1">
    <property type="nucleotide sequence ID" value="XM_037369754.1"/>
</dbReference>
<dbReference type="AlphaFoldDB" id="A0A8H6S1K4"/>
<dbReference type="EMBL" id="JACAZF010000015">
    <property type="protein sequence ID" value="KAF7290172.1"/>
    <property type="molecule type" value="Genomic_DNA"/>
</dbReference>
<keyword evidence="7 9" id="KW-0456">Lyase</keyword>
<dbReference type="PANTHER" id="PTHR18952">
    <property type="entry name" value="CARBONIC ANHYDRASE"/>
    <property type="match status" value="1"/>
</dbReference>
<feature type="chain" id="PRO_5034506417" description="Carbonic anhydrase" evidence="9">
    <location>
        <begin position="18"/>
        <end position="309"/>
    </location>
</feature>
<evidence type="ECO:0000256" key="4">
    <source>
        <dbReference type="ARBA" id="ARBA00012925"/>
    </source>
</evidence>
<dbReference type="PROSITE" id="PS00162">
    <property type="entry name" value="ALPHA_CA_1"/>
    <property type="match status" value="1"/>
</dbReference>
<feature type="region of interest" description="Disordered" evidence="10">
    <location>
        <begin position="277"/>
        <end position="309"/>
    </location>
</feature>
<dbReference type="InterPro" id="IPR018338">
    <property type="entry name" value="Carbonic_anhydrase_a-class_CS"/>
</dbReference>
<dbReference type="Proteomes" id="UP000636479">
    <property type="component" value="Unassembled WGS sequence"/>
</dbReference>
<dbReference type="SUPFAM" id="SSF51069">
    <property type="entry name" value="Carbonic anhydrase"/>
    <property type="match status" value="1"/>
</dbReference>
<comment type="function">
    <text evidence="2 9">Reversible hydration of carbon dioxide.</text>
</comment>
<dbReference type="OrthoDB" id="429145at2759"/>
<dbReference type="InterPro" id="IPR041891">
    <property type="entry name" value="Alpha_CA_prokaryot-like"/>
</dbReference>
<keyword evidence="13" id="KW-1185">Reference proteome</keyword>
<comment type="catalytic activity">
    <reaction evidence="8 9">
        <text>hydrogencarbonate + H(+) = CO2 + H2O</text>
        <dbReference type="Rhea" id="RHEA:10748"/>
        <dbReference type="ChEBI" id="CHEBI:15377"/>
        <dbReference type="ChEBI" id="CHEBI:15378"/>
        <dbReference type="ChEBI" id="CHEBI:16526"/>
        <dbReference type="ChEBI" id="CHEBI:17544"/>
        <dbReference type="EC" id="4.2.1.1"/>
    </reaction>
</comment>
<protein>
    <recommendedName>
        <fullName evidence="4 9">Carbonic anhydrase</fullName>
        <ecNumber evidence="4 9">4.2.1.1</ecNumber>
    </recommendedName>
</protein>
<dbReference type="PANTHER" id="PTHR18952:SF265">
    <property type="entry name" value="CARBONIC ANHYDRASE"/>
    <property type="match status" value="1"/>
</dbReference>
<evidence type="ECO:0000256" key="8">
    <source>
        <dbReference type="ARBA" id="ARBA00048348"/>
    </source>
</evidence>
<evidence type="ECO:0000256" key="6">
    <source>
        <dbReference type="ARBA" id="ARBA00022833"/>
    </source>
</evidence>
<feature type="signal peptide" evidence="9">
    <location>
        <begin position="1"/>
        <end position="17"/>
    </location>
</feature>
<evidence type="ECO:0000256" key="3">
    <source>
        <dbReference type="ARBA" id="ARBA00010718"/>
    </source>
</evidence>
<feature type="compositionally biased region" description="Low complexity" evidence="10">
    <location>
        <begin position="279"/>
        <end position="295"/>
    </location>
</feature>
<dbReference type="Pfam" id="PF00194">
    <property type="entry name" value="Carb_anhydrase"/>
    <property type="match status" value="1"/>
</dbReference>
<reference evidence="12" key="1">
    <citation type="submission" date="2020-05" db="EMBL/GenBank/DDBJ databases">
        <title>Mycena genomes resolve the evolution of fungal bioluminescence.</title>
        <authorList>
            <person name="Tsai I.J."/>
        </authorList>
    </citation>
    <scope>NUCLEOTIDE SEQUENCE</scope>
    <source>
        <strain evidence="12">171206Taipei</strain>
    </source>
</reference>
<evidence type="ECO:0000256" key="5">
    <source>
        <dbReference type="ARBA" id="ARBA00022723"/>
    </source>
</evidence>
<evidence type="ECO:0000256" key="2">
    <source>
        <dbReference type="ARBA" id="ARBA00002904"/>
    </source>
</evidence>
<dbReference type="GO" id="GO:0004089">
    <property type="term" value="F:carbonate dehydratase activity"/>
    <property type="evidence" value="ECO:0007669"/>
    <property type="project" value="UniProtKB-UniRule"/>
</dbReference>
<proteinExistence type="inferred from homology"/>
<dbReference type="GO" id="GO:0008270">
    <property type="term" value="F:zinc ion binding"/>
    <property type="evidence" value="ECO:0007669"/>
    <property type="project" value="UniProtKB-UniRule"/>
</dbReference>
<feature type="compositionally biased region" description="Basic residues" evidence="10">
    <location>
        <begin position="296"/>
        <end position="309"/>
    </location>
</feature>
<gene>
    <name evidence="12" type="ORF">MIND_01330400</name>
</gene>
<dbReference type="InterPro" id="IPR036398">
    <property type="entry name" value="CA_dom_sf"/>
</dbReference>
<evidence type="ECO:0000313" key="13">
    <source>
        <dbReference type="Proteomes" id="UP000636479"/>
    </source>
</evidence>
<evidence type="ECO:0000259" key="11">
    <source>
        <dbReference type="PROSITE" id="PS51144"/>
    </source>
</evidence>
<dbReference type="Gene3D" id="3.10.200.10">
    <property type="entry name" value="Alpha carbonic anhydrase"/>
    <property type="match status" value="1"/>
</dbReference>
<name>A0A8H6S1K4_9AGAR</name>
<dbReference type="GeneID" id="59352270"/>
<dbReference type="EC" id="4.2.1.1" evidence="4 9"/>